<keyword evidence="1" id="KW-0732">Signal</keyword>
<organism evidence="2">
    <name type="scientific">Herbiconiux sp. A18JL235</name>
    <dbReference type="NCBI Taxonomy" id="3152363"/>
    <lineage>
        <taxon>Bacteria</taxon>
        <taxon>Bacillati</taxon>
        <taxon>Actinomycetota</taxon>
        <taxon>Actinomycetes</taxon>
        <taxon>Micrococcales</taxon>
        <taxon>Microbacteriaceae</taxon>
        <taxon>Herbiconiux</taxon>
    </lineage>
</organism>
<evidence type="ECO:0000313" key="2">
    <source>
        <dbReference type="EMBL" id="XDI07045.1"/>
    </source>
</evidence>
<gene>
    <name evidence="2" type="ORF">ABFY20_08085</name>
</gene>
<dbReference type="RefSeq" id="WP_368499421.1">
    <property type="nucleotide sequence ID" value="NZ_CP162511.1"/>
</dbReference>
<dbReference type="AlphaFoldDB" id="A0AB39BKH8"/>
<sequence length="310" mass="30753">MLRLTFGVFALVFLLGATHLGAAALWSAAPVPLAATVNAATATVSASGGSGTTFEYKFSTATLPPNQTPAIVPFTFQNTGTSPLAFAVGVTTSGTLSAANVSLTYWLGTGAAGVCASSVPGTGTSVGTLASTPSLPSAFSAVAPGTTLTLCAATKLSTTVAQSQGQSLTASFALTGTAGLWTATAGTTPGFTQSVYRIGPPTALQCANVTIIGVGDVARFSWAQVPSATSYTVSRTVSGTTTVITTVAQPSGSTRPQVDIGSLQLGLSTVLTAGSIPITITANETTYGTTSTAVTRNANYSVLLNVTCGT</sequence>
<evidence type="ECO:0000256" key="1">
    <source>
        <dbReference type="SAM" id="SignalP"/>
    </source>
</evidence>
<proteinExistence type="predicted"/>
<dbReference type="EMBL" id="CP162511">
    <property type="protein sequence ID" value="XDI07045.1"/>
    <property type="molecule type" value="Genomic_DNA"/>
</dbReference>
<protein>
    <submittedName>
        <fullName evidence="2">Uncharacterized protein</fullName>
    </submittedName>
</protein>
<feature type="chain" id="PRO_5044342587" evidence="1">
    <location>
        <begin position="23"/>
        <end position="310"/>
    </location>
</feature>
<reference evidence="2" key="1">
    <citation type="submission" date="2024-05" db="EMBL/GenBank/DDBJ databases">
        <title>Herbiconiux sp. A18JL235.</title>
        <authorList>
            <person name="Zhang G."/>
        </authorList>
    </citation>
    <scope>NUCLEOTIDE SEQUENCE</scope>
    <source>
        <strain evidence="2">A18JL235</strain>
    </source>
</reference>
<accession>A0AB39BKH8</accession>
<feature type="signal peptide" evidence="1">
    <location>
        <begin position="1"/>
        <end position="22"/>
    </location>
</feature>
<name>A0AB39BKH8_9MICO</name>